<keyword evidence="5 6" id="KW-1015">Disulfide bond</keyword>
<evidence type="ECO:0000313" key="9">
    <source>
        <dbReference type="Proteomes" id="UP001162060"/>
    </source>
</evidence>
<evidence type="ECO:0000256" key="2">
    <source>
        <dbReference type="ARBA" id="ARBA00009544"/>
    </source>
</evidence>
<keyword evidence="4 6" id="KW-0928">Hypersensitive response elicitation</keyword>
<comment type="caution">
    <text evidence="8">The sequence shown here is derived from an EMBL/GenBank/DDBJ whole genome shotgun (WGS) entry which is preliminary data.</text>
</comment>
<protein>
    <recommendedName>
        <fullName evidence="6">Elicitin</fullName>
    </recommendedName>
</protein>
<comment type="function">
    <text evidence="6">Induces local and distal defense responses (incompatible hypersensitive reaction) in plants from the solanaceae and cruciferae families. Elicits leaf necrosis and causes the accumulation of pathogenesis-related proteins. Might interact with the lipidic molecules of the plasma membrane.</text>
</comment>
<dbReference type="SMART" id="SM01187">
    <property type="entry name" value="Elicitin"/>
    <property type="match status" value="1"/>
</dbReference>
<proteinExistence type="inferred from homology"/>
<name>A0AAV1VF48_9STRA</name>
<reference evidence="8" key="1">
    <citation type="submission" date="2024-01" db="EMBL/GenBank/DDBJ databases">
        <authorList>
            <person name="Webb A."/>
        </authorList>
    </citation>
    <scope>NUCLEOTIDE SEQUENCE</scope>
    <source>
        <strain evidence="8">Pm1</strain>
    </source>
</reference>
<dbReference type="Pfam" id="PF00964">
    <property type="entry name" value="Elicitin"/>
    <property type="match status" value="1"/>
</dbReference>
<dbReference type="PRINTS" id="PR00948">
    <property type="entry name" value="ELICITIN"/>
</dbReference>
<keyword evidence="3 6" id="KW-0964">Secreted</keyword>
<dbReference type="Gene3D" id="1.10.239.10">
    <property type="entry name" value="Elicitin domain"/>
    <property type="match status" value="1"/>
</dbReference>
<dbReference type="GO" id="GO:0005576">
    <property type="term" value="C:extracellular region"/>
    <property type="evidence" value="ECO:0007669"/>
    <property type="project" value="UniProtKB-SubCell"/>
</dbReference>
<dbReference type="InterPro" id="IPR002200">
    <property type="entry name" value="Elicitin"/>
</dbReference>
<evidence type="ECO:0000256" key="4">
    <source>
        <dbReference type="ARBA" id="ARBA00022978"/>
    </source>
</evidence>
<evidence type="ECO:0000313" key="8">
    <source>
        <dbReference type="EMBL" id="CAK7945534.1"/>
    </source>
</evidence>
<accession>A0AAV1VF48</accession>
<sequence length="152" mass="16176">MRGDNADADKKCGVIETMRIGSHVRQVLNDSKDVGACAATSGFDLYTADNLPTEAKMAEICDIPACNSSISNLDGLNLPDCILKIPFVDAKLNFAKLLKQFQTACDSSSTSDSASGSTSDSTSNSEEDDDSDDKSDDSDDESDEDENEDGDK</sequence>
<feature type="compositionally biased region" description="Acidic residues" evidence="7">
    <location>
        <begin position="125"/>
        <end position="152"/>
    </location>
</feature>
<evidence type="ECO:0000256" key="6">
    <source>
        <dbReference type="RuleBase" id="RU368111"/>
    </source>
</evidence>
<evidence type="ECO:0000256" key="5">
    <source>
        <dbReference type="ARBA" id="ARBA00023157"/>
    </source>
</evidence>
<gene>
    <name evidence="8" type="ORF">PM001_LOCUS30684</name>
</gene>
<organism evidence="8 9">
    <name type="scientific">Peronospora matthiolae</name>
    <dbReference type="NCBI Taxonomy" id="2874970"/>
    <lineage>
        <taxon>Eukaryota</taxon>
        <taxon>Sar</taxon>
        <taxon>Stramenopiles</taxon>
        <taxon>Oomycota</taxon>
        <taxon>Peronosporomycetes</taxon>
        <taxon>Peronosporales</taxon>
        <taxon>Peronosporaceae</taxon>
        <taxon>Peronospora</taxon>
    </lineage>
</organism>
<evidence type="ECO:0000256" key="7">
    <source>
        <dbReference type="SAM" id="MobiDB-lite"/>
    </source>
</evidence>
<dbReference type="Proteomes" id="UP001162060">
    <property type="component" value="Unassembled WGS sequence"/>
</dbReference>
<feature type="region of interest" description="Disordered" evidence="7">
    <location>
        <begin position="105"/>
        <end position="152"/>
    </location>
</feature>
<dbReference type="SUPFAM" id="SSF48647">
    <property type="entry name" value="Fungal elicitin"/>
    <property type="match status" value="1"/>
</dbReference>
<dbReference type="EMBL" id="CAKLBY020000331">
    <property type="protein sequence ID" value="CAK7945534.1"/>
    <property type="molecule type" value="Genomic_DNA"/>
</dbReference>
<comment type="similarity">
    <text evidence="2 6">Belongs to the elicitin family.</text>
</comment>
<feature type="compositionally biased region" description="Low complexity" evidence="7">
    <location>
        <begin position="106"/>
        <end position="124"/>
    </location>
</feature>
<evidence type="ECO:0000256" key="3">
    <source>
        <dbReference type="ARBA" id="ARBA00022525"/>
    </source>
</evidence>
<dbReference type="InterPro" id="IPR036470">
    <property type="entry name" value="Elicitin_sf"/>
</dbReference>
<comment type="subcellular location">
    <subcellularLocation>
        <location evidence="1 6">Secreted</location>
    </subcellularLocation>
</comment>
<dbReference type="GO" id="GO:0052040">
    <property type="term" value="P:symbiont-mediated perturbation of host programmed cell death"/>
    <property type="evidence" value="ECO:0007669"/>
    <property type="project" value="UniProtKB-UniRule"/>
</dbReference>
<dbReference type="AlphaFoldDB" id="A0AAV1VF48"/>
<evidence type="ECO:0000256" key="1">
    <source>
        <dbReference type="ARBA" id="ARBA00004613"/>
    </source>
</evidence>